<dbReference type="OrthoDB" id="6103690at2759"/>
<keyword evidence="18" id="KW-1185">Reference proteome</keyword>
<dbReference type="InterPro" id="IPR035976">
    <property type="entry name" value="Sushi/SCR/CCP_sf"/>
</dbReference>
<dbReference type="PANTHER" id="PTHR45656">
    <property type="entry name" value="PROTEIN CBR-CLEC-78"/>
    <property type="match status" value="1"/>
</dbReference>
<feature type="chain" id="PRO_5034596969" description="Beta-2-glycoprotein 1" evidence="14">
    <location>
        <begin position="24"/>
        <end position="358"/>
    </location>
</feature>
<evidence type="ECO:0000256" key="2">
    <source>
        <dbReference type="ARBA" id="ARBA00004613"/>
    </source>
</evidence>
<dbReference type="KEGG" id="sfm:108924580"/>
<dbReference type="GeneTree" id="ENSGT00940000154967"/>
<protein>
    <recommendedName>
        <fullName evidence="3">Beta-2-glycoprotein 1</fullName>
    </recommendedName>
    <alternativeName>
        <fullName evidence="11">Apolipoprotein H</fullName>
    </alternativeName>
    <alternativeName>
        <fullName evidence="12">Beta-2-glycoprotein I</fullName>
    </alternativeName>
</protein>
<dbReference type="InterPro" id="IPR008197">
    <property type="entry name" value="WAP_dom"/>
</dbReference>
<dbReference type="Ensembl" id="ENSSFOT00015001315.2">
    <property type="protein sequence ID" value="ENSSFOP00015001281.1"/>
    <property type="gene ID" value="ENSSFOG00015000882.2"/>
</dbReference>
<dbReference type="Gene3D" id="2.10.70.10">
    <property type="entry name" value="Complement Module, domain 1"/>
    <property type="match status" value="4"/>
</dbReference>
<dbReference type="CTD" id="386628"/>
<dbReference type="InterPro" id="IPR000436">
    <property type="entry name" value="Sushi_SCR_CCP_dom"/>
</dbReference>
<dbReference type="GeneID" id="108924580"/>
<dbReference type="SMART" id="SM00032">
    <property type="entry name" value="CCP"/>
    <property type="match status" value="3"/>
</dbReference>
<evidence type="ECO:0000256" key="13">
    <source>
        <dbReference type="PROSITE-ProRule" id="PRU00302"/>
    </source>
</evidence>
<dbReference type="InterPro" id="IPR015104">
    <property type="entry name" value="Sushi_2"/>
</dbReference>
<comment type="function">
    <text evidence="1">Binds to various kinds of negatively charged substances such as heparin, phospholipids, and dextran sulfate. May prevent activation of the intrinsic blood coagulation cascade by binding to phospholipids on the surface of damaged cells.</text>
</comment>
<organism evidence="17 18">
    <name type="scientific">Scleropages formosus</name>
    <name type="common">Asian bonytongue</name>
    <name type="synonym">Osteoglossum formosum</name>
    <dbReference type="NCBI Taxonomy" id="113540"/>
    <lineage>
        <taxon>Eukaryota</taxon>
        <taxon>Metazoa</taxon>
        <taxon>Chordata</taxon>
        <taxon>Craniata</taxon>
        <taxon>Vertebrata</taxon>
        <taxon>Euteleostomi</taxon>
        <taxon>Actinopterygii</taxon>
        <taxon>Neopterygii</taxon>
        <taxon>Teleostei</taxon>
        <taxon>Osteoglossocephala</taxon>
        <taxon>Osteoglossomorpha</taxon>
        <taxon>Osteoglossiformes</taxon>
        <taxon>Osteoglossidae</taxon>
        <taxon>Scleropages</taxon>
    </lineage>
</organism>
<dbReference type="SUPFAM" id="SSF57535">
    <property type="entry name" value="Complement control module/SCR domain"/>
    <property type="match status" value="4"/>
</dbReference>
<dbReference type="PROSITE" id="PS51390">
    <property type="entry name" value="WAP"/>
    <property type="match status" value="1"/>
</dbReference>
<dbReference type="GO" id="GO:0005576">
    <property type="term" value="C:extracellular region"/>
    <property type="evidence" value="ECO:0007669"/>
    <property type="project" value="UniProtKB-SubCell"/>
</dbReference>
<dbReference type="Pfam" id="PF00084">
    <property type="entry name" value="Sushi"/>
    <property type="match status" value="3"/>
</dbReference>
<feature type="disulfide bond" evidence="13">
    <location>
        <begin position="203"/>
        <end position="246"/>
    </location>
</feature>
<evidence type="ECO:0000256" key="4">
    <source>
        <dbReference type="ARBA" id="ARBA00022525"/>
    </source>
</evidence>
<dbReference type="Pfam" id="PF09014">
    <property type="entry name" value="Sushi_2"/>
    <property type="match status" value="1"/>
</dbReference>
<accession>A0A8C9QXC8</accession>
<feature type="domain" description="Sushi" evidence="15">
    <location>
        <begin position="201"/>
        <end position="260"/>
    </location>
</feature>
<keyword evidence="5 13" id="KW-0768">Sushi</keyword>
<evidence type="ECO:0000256" key="1">
    <source>
        <dbReference type="ARBA" id="ARBA00003651"/>
    </source>
</evidence>
<dbReference type="PROSITE" id="PS50923">
    <property type="entry name" value="SUSHI"/>
    <property type="match status" value="3"/>
</dbReference>
<dbReference type="AlphaFoldDB" id="A0A8C9QXC8"/>
<evidence type="ECO:0000259" key="16">
    <source>
        <dbReference type="PROSITE" id="PS51390"/>
    </source>
</evidence>
<reference evidence="17" key="2">
    <citation type="submission" date="2025-08" db="UniProtKB">
        <authorList>
            <consortium name="Ensembl"/>
        </authorList>
    </citation>
    <scope>IDENTIFICATION</scope>
</reference>
<feature type="domain" description="Sushi" evidence="15">
    <location>
        <begin position="73"/>
        <end position="136"/>
    </location>
</feature>
<evidence type="ECO:0000256" key="8">
    <source>
        <dbReference type="ARBA" id="ARBA00022737"/>
    </source>
</evidence>
<feature type="domain" description="Sushi" evidence="15">
    <location>
        <begin position="143"/>
        <end position="200"/>
    </location>
</feature>
<dbReference type="CDD" id="cd00033">
    <property type="entry name" value="CCP"/>
    <property type="match status" value="3"/>
</dbReference>
<keyword evidence="7 14" id="KW-0732">Signal</keyword>
<dbReference type="PANTHER" id="PTHR45656:SF4">
    <property type="entry name" value="PROTEIN CBR-CLEC-78"/>
    <property type="match status" value="1"/>
</dbReference>
<reference evidence="17 18" key="1">
    <citation type="submission" date="2019-04" db="EMBL/GenBank/DDBJ databases">
        <authorList>
            <consortium name="Wellcome Sanger Institute Data Sharing"/>
        </authorList>
    </citation>
    <scope>NUCLEOTIDE SEQUENCE [LARGE SCALE GENOMIC DNA]</scope>
</reference>
<feature type="domain" description="WAP" evidence="16">
    <location>
        <begin position="22"/>
        <end position="72"/>
    </location>
</feature>
<keyword evidence="6" id="KW-0358">Heparin-binding</keyword>
<evidence type="ECO:0000256" key="5">
    <source>
        <dbReference type="ARBA" id="ARBA00022659"/>
    </source>
</evidence>
<keyword evidence="4" id="KW-0964">Secreted</keyword>
<feature type="disulfide bond" evidence="13">
    <location>
        <begin position="171"/>
        <end position="198"/>
    </location>
</feature>
<evidence type="ECO:0000313" key="18">
    <source>
        <dbReference type="Proteomes" id="UP000694397"/>
    </source>
</evidence>
<name>A0A8C9QXC8_SCLFO</name>
<evidence type="ECO:0000256" key="3">
    <source>
        <dbReference type="ARBA" id="ARBA00020104"/>
    </source>
</evidence>
<evidence type="ECO:0000256" key="9">
    <source>
        <dbReference type="ARBA" id="ARBA00023157"/>
    </source>
</evidence>
<evidence type="ECO:0000256" key="12">
    <source>
        <dbReference type="ARBA" id="ARBA00033414"/>
    </source>
</evidence>
<reference evidence="17" key="3">
    <citation type="submission" date="2025-09" db="UniProtKB">
        <authorList>
            <consortium name="Ensembl"/>
        </authorList>
    </citation>
    <scope>IDENTIFICATION</scope>
</reference>
<dbReference type="RefSeq" id="XP_018591596.1">
    <property type="nucleotide sequence ID" value="XM_018736080.1"/>
</dbReference>
<dbReference type="Proteomes" id="UP000694397">
    <property type="component" value="Chromosome 18"/>
</dbReference>
<gene>
    <name evidence="17" type="primary">ntd5</name>
</gene>
<proteinExistence type="predicted"/>
<dbReference type="InterPro" id="IPR051277">
    <property type="entry name" value="SEZ6_CSMD_C4BPB_Regulators"/>
</dbReference>
<dbReference type="GO" id="GO:0030414">
    <property type="term" value="F:peptidase inhibitor activity"/>
    <property type="evidence" value="ECO:0007669"/>
    <property type="project" value="InterPro"/>
</dbReference>
<evidence type="ECO:0000256" key="11">
    <source>
        <dbReference type="ARBA" id="ARBA00029855"/>
    </source>
</evidence>
<evidence type="ECO:0000259" key="15">
    <source>
        <dbReference type="PROSITE" id="PS50923"/>
    </source>
</evidence>
<keyword evidence="8" id="KW-0677">Repeat</keyword>
<evidence type="ECO:0000256" key="10">
    <source>
        <dbReference type="ARBA" id="ARBA00023180"/>
    </source>
</evidence>
<keyword evidence="9 13" id="KW-1015">Disulfide bond</keyword>
<evidence type="ECO:0000313" key="17">
    <source>
        <dbReference type="Ensembl" id="ENSSFOP00015001281.1"/>
    </source>
</evidence>
<evidence type="ECO:0000256" key="6">
    <source>
        <dbReference type="ARBA" id="ARBA00022674"/>
    </source>
</evidence>
<evidence type="ECO:0000256" key="7">
    <source>
        <dbReference type="ARBA" id="ARBA00022729"/>
    </source>
</evidence>
<evidence type="ECO:0000256" key="14">
    <source>
        <dbReference type="SAM" id="SignalP"/>
    </source>
</evidence>
<keyword evidence="10" id="KW-0325">Glycoprotein</keyword>
<comment type="subcellular location">
    <subcellularLocation>
        <location evidence="2">Secreted</location>
    </subcellularLocation>
</comment>
<dbReference type="GO" id="GO:0008201">
    <property type="term" value="F:heparin binding"/>
    <property type="evidence" value="ECO:0007669"/>
    <property type="project" value="UniProtKB-KW"/>
</dbReference>
<feature type="signal peptide" evidence="14">
    <location>
        <begin position="1"/>
        <end position="23"/>
    </location>
</feature>
<comment type="caution">
    <text evidence="13">Lacks conserved residue(s) required for the propagation of feature annotation.</text>
</comment>
<sequence>MDSFFLLLSVLAFIGSFISRATAEHVESCPDRIPGSQRRPNCPKSCSQGKNCPNKRQCVCYGQCGLSCVAPGRTCPWPPPPGSNTVAHLLSPAPTVSALLEIRCKPGFVMAGGLEAVTRHCQSNRQWSGEDPVCMAVLTTAPLSCPLPEEAMRGFTLQGSSAVGSSLRYGCHPGLTLVGNSENFCLENQTWQYPHPICQRVFCPPPTEVDQAYLVAVKRQEYEVGETIYYLCKKTYLLEGPNSVNCQSDGTWGPVPFCRARCTVPAQRSRVIIGGVKLWPYEIPDGVVQHGQNVTFYCKHPEKQCSFTAVQPCFDGDLRPPDCYIEPTWIRYKLFPHRLVSEIAPCDSSDQRPESSDQ</sequence>